<reference evidence="1 2" key="1">
    <citation type="submission" date="2019-07" db="EMBL/GenBank/DDBJ databases">
        <title>New species of Amycolatopsis and Streptomyces.</title>
        <authorList>
            <person name="Duangmal K."/>
            <person name="Teo W.F.A."/>
            <person name="Lipun K."/>
        </authorList>
    </citation>
    <scope>NUCLEOTIDE SEQUENCE [LARGE SCALE GENOMIC DNA]</scope>
    <source>
        <strain evidence="1 2">TISTR 2346</strain>
    </source>
</reference>
<name>A0A5N8VVU2_9ACTN</name>
<sequence>MVDDEELERLRAEAASREYAPMARLARALYENGLPAEHVLHECYGVGFPREFFVIADADPYGTDLLAMWTNQPWQMAVPLDRGGPAARADTLEPMERRFHDMDSDLLPLLYLVRPGIDTEDHGVVLCYRLTELAAGRPMIFGARRETTSRDEVARRGDSLLAVLRAHHAGYLHELEEELENWEGKGEYDTVDEDEVEDVRALVERLEAFQDASA</sequence>
<evidence type="ECO:0000313" key="1">
    <source>
        <dbReference type="EMBL" id="MPY38902.1"/>
    </source>
</evidence>
<comment type="caution">
    <text evidence="1">The sequence shown here is derived from an EMBL/GenBank/DDBJ whole genome shotgun (WGS) entry which is preliminary data.</text>
</comment>
<dbReference type="Proteomes" id="UP000326979">
    <property type="component" value="Unassembled WGS sequence"/>
</dbReference>
<dbReference type="EMBL" id="VJZE01000008">
    <property type="protein sequence ID" value="MPY38902.1"/>
    <property type="molecule type" value="Genomic_DNA"/>
</dbReference>
<dbReference type="OrthoDB" id="4303573at2"/>
<proteinExistence type="predicted"/>
<protein>
    <submittedName>
        <fullName evidence="1">Uncharacterized protein</fullName>
    </submittedName>
</protein>
<organism evidence="1 2">
    <name type="scientific">Streptomyces phyllanthi</name>
    <dbReference type="NCBI Taxonomy" id="1803180"/>
    <lineage>
        <taxon>Bacteria</taxon>
        <taxon>Bacillati</taxon>
        <taxon>Actinomycetota</taxon>
        <taxon>Actinomycetes</taxon>
        <taxon>Kitasatosporales</taxon>
        <taxon>Streptomycetaceae</taxon>
        <taxon>Streptomyces</taxon>
    </lineage>
</organism>
<accession>A0A5N8VVU2</accession>
<dbReference type="AlphaFoldDB" id="A0A5N8VVU2"/>
<keyword evidence="2" id="KW-1185">Reference proteome</keyword>
<dbReference type="RefSeq" id="WP_152779933.1">
    <property type="nucleotide sequence ID" value="NZ_BAABEQ010000019.1"/>
</dbReference>
<gene>
    <name evidence="1" type="ORF">FNH04_02720</name>
</gene>
<evidence type="ECO:0000313" key="2">
    <source>
        <dbReference type="Proteomes" id="UP000326979"/>
    </source>
</evidence>